<reference evidence="6" key="1">
    <citation type="journal article" date="2019" name="Int. J. Syst. Evol. Microbiol.">
        <title>The Global Catalogue of Microorganisms (GCM) 10K type strain sequencing project: providing services to taxonomists for standard genome sequencing and annotation.</title>
        <authorList>
            <consortium name="The Broad Institute Genomics Platform"/>
            <consortium name="The Broad Institute Genome Sequencing Center for Infectious Disease"/>
            <person name="Wu L."/>
            <person name="Ma J."/>
        </authorList>
    </citation>
    <scope>NUCLEOTIDE SEQUENCE [LARGE SCALE GENOMIC DNA]</scope>
    <source>
        <strain evidence="6">NBRC 103632</strain>
    </source>
</reference>
<dbReference type="PANTHER" id="PTHR46847:SF1">
    <property type="entry name" value="D-ALLOSE-BINDING PERIPLASMIC PROTEIN-RELATED"/>
    <property type="match status" value="1"/>
</dbReference>
<evidence type="ECO:0000256" key="1">
    <source>
        <dbReference type="ARBA" id="ARBA00004196"/>
    </source>
</evidence>
<comment type="subcellular location">
    <subcellularLocation>
        <location evidence="1">Cell envelope</location>
    </subcellularLocation>
</comment>
<comment type="caution">
    <text evidence="5">The sequence shown here is derived from an EMBL/GenBank/DDBJ whole genome shotgun (WGS) entry which is preliminary data.</text>
</comment>
<name>A0AA37WS46_9HYPH</name>
<evidence type="ECO:0000256" key="3">
    <source>
        <dbReference type="ARBA" id="ARBA00022729"/>
    </source>
</evidence>
<accession>A0AA37WS46</accession>
<evidence type="ECO:0000259" key="4">
    <source>
        <dbReference type="Pfam" id="PF13407"/>
    </source>
</evidence>
<dbReference type="Pfam" id="PF13407">
    <property type="entry name" value="Peripla_BP_4"/>
    <property type="match status" value="1"/>
</dbReference>
<keyword evidence="3" id="KW-0732">Signal</keyword>
<dbReference type="SUPFAM" id="SSF53822">
    <property type="entry name" value="Periplasmic binding protein-like I"/>
    <property type="match status" value="1"/>
</dbReference>
<dbReference type="AlphaFoldDB" id="A0AA37WS46"/>
<sequence>MALACGAGQALATTFGVAMTLPVASTPRLHDSLEEHARARSLLLRFAYAPEGAAEQQIAQVRDLIAAKVDALLVVPVRPAVTAAITRLAREADIPLVYINDGPREDWLAGRVALVIPNDLVAGRLQMRKLAQMMHGTGRLAILSGRPDEAGSILRTRGIKEVMAEFPGLQLVAEGAADGERRTAGTLVSGWLAEGTAIDAIAASNDAMAIGAADAVEASGLPAGRILIGGIGAIADAMQAMQQKRLAVTLHQDATLQGRRAIDDALALIAHRPVPQYDWVPFTLVTDRISTMQFSK</sequence>
<dbReference type="Gene3D" id="3.40.50.2300">
    <property type="match status" value="2"/>
</dbReference>
<proteinExistence type="inferred from homology"/>
<protein>
    <submittedName>
        <fullName evidence="5">Rhizopine-binding protein</fullName>
    </submittedName>
</protein>
<gene>
    <name evidence="5" type="ORF">GCM10007890_29270</name>
</gene>
<dbReference type="Proteomes" id="UP001157440">
    <property type="component" value="Unassembled WGS sequence"/>
</dbReference>
<organism evidence="5 6">
    <name type="scientific">Methylobacterium tardum</name>
    <dbReference type="NCBI Taxonomy" id="374432"/>
    <lineage>
        <taxon>Bacteria</taxon>
        <taxon>Pseudomonadati</taxon>
        <taxon>Pseudomonadota</taxon>
        <taxon>Alphaproteobacteria</taxon>
        <taxon>Hyphomicrobiales</taxon>
        <taxon>Methylobacteriaceae</taxon>
        <taxon>Methylobacterium</taxon>
    </lineage>
</organism>
<comment type="similarity">
    <text evidence="2">Belongs to the bacterial solute-binding protein 2 family.</text>
</comment>
<evidence type="ECO:0000313" key="5">
    <source>
        <dbReference type="EMBL" id="GLS70914.1"/>
    </source>
</evidence>
<dbReference type="PANTHER" id="PTHR46847">
    <property type="entry name" value="D-ALLOSE-BINDING PERIPLASMIC PROTEIN-RELATED"/>
    <property type="match status" value="1"/>
</dbReference>
<dbReference type="GO" id="GO:0030313">
    <property type="term" value="C:cell envelope"/>
    <property type="evidence" value="ECO:0007669"/>
    <property type="project" value="UniProtKB-SubCell"/>
</dbReference>
<feature type="domain" description="Periplasmic binding protein" evidence="4">
    <location>
        <begin position="31"/>
        <end position="270"/>
    </location>
</feature>
<evidence type="ECO:0000313" key="6">
    <source>
        <dbReference type="Proteomes" id="UP001157440"/>
    </source>
</evidence>
<dbReference type="EMBL" id="BSPL01000017">
    <property type="protein sequence ID" value="GLS70914.1"/>
    <property type="molecule type" value="Genomic_DNA"/>
</dbReference>
<dbReference type="InterPro" id="IPR025997">
    <property type="entry name" value="SBP_2_dom"/>
</dbReference>
<keyword evidence="6" id="KW-1185">Reference proteome</keyword>
<dbReference type="GO" id="GO:0030246">
    <property type="term" value="F:carbohydrate binding"/>
    <property type="evidence" value="ECO:0007669"/>
    <property type="project" value="UniProtKB-ARBA"/>
</dbReference>
<dbReference type="InterPro" id="IPR028082">
    <property type="entry name" value="Peripla_BP_I"/>
</dbReference>
<evidence type="ECO:0000256" key="2">
    <source>
        <dbReference type="ARBA" id="ARBA00007639"/>
    </source>
</evidence>